<sequence>MRVEEKIEREEEKIEREEEKTEQQVVEEWLVWVEQGRWLESWMVIVLRRWQSQCRSNQEPIPHAYYVCPSSSSLLAD</sequence>
<dbReference type="AlphaFoldDB" id="I3T8X5"/>
<proteinExistence type="evidence at transcript level"/>
<reference evidence="2" key="1">
    <citation type="submission" date="2012-05" db="EMBL/GenBank/DDBJ databases">
        <authorList>
            <person name="Krishnakumar V."/>
            <person name="Cheung F."/>
            <person name="Xiao Y."/>
            <person name="Chan A."/>
            <person name="Moskal W.A."/>
            <person name="Town C.D."/>
        </authorList>
    </citation>
    <scope>NUCLEOTIDE SEQUENCE</scope>
</reference>
<organism evidence="2">
    <name type="scientific">Lotus japonicus</name>
    <name type="common">Lotus corniculatus var. japonicus</name>
    <dbReference type="NCBI Taxonomy" id="34305"/>
    <lineage>
        <taxon>Eukaryota</taxon>
        <taxon>Viridiplantae</taxon>
        <taxon>Streptophyta</taxon>
        <taxon>Embryophyta</taxon>
        <taxon>Tracheophyta</taxon>
        <taxon>Spermatophyta</taxon>
        <taxon>Magnoliopsida</taxon>
        <taxon>eudicotyledons</taxon>
        <taxon>Gunneridae</taxon>
        <taxon>Pentapetalae</taxon>
        <taxon>rosids</taxon>
        <taxon>fabids</taxon>
        <taxon>Fabales</taxon>
        <taxon>Fabaceae</taxon>
        <taxon>Papilionoideae</taxon>
        <taxon>50 kb inversion clade</taxon>
        <taxon>NPAAA clade</taxon>
        <taxon>Hologalegina</taxon>
        <taxon>robinioid clade</taxon>
        <taxon>Loteae</taxon>
        <taxon>Lotus</taxon>
    </lineage>
</organism>
<accession>I3T8X5</accession>
<protein>
    <submittedName>
        <fullName evidence="2">Uncharacterized protein</fullName>
    </submittedName>
</protein>
<feature type="region of interest" description="Disordered" evidence="1">
    <location>
        <begin position="1"/>
        <end position="20"/>
    </location>
</feature>
<dbReference type="EMBL" id="BT149173">
    <property type="protein sequence ID" value="AFK48967.1"/>
    <property type="molecule type" value="mRNA"/>
</dbReference>
<evidence type="ECO:0000256" key="1">
    <source>
        <dbReference type="SAM" id="MobiDB-lite"/>
    </source>
</evidence>
<evidence type="ECO:0000313" key="2">
    <source>
        <dbReference type="EMBL" id="AFK48967.1"/>
    </source>
</evidence>
<name>I3T8X5_LOTJA</name>